<reference evidence="3" key="3">
    <citation type="submission" date="2025-04" db="UniProtKB">
        <authorList>
            <consortium name="RefSeq"/>
        </authorList>
    </citation>
    <scope>IDENTIFICATION</scope>
    <source>
        <strain evidence="3">CBS 304.34</strain>
    </source>
</reference>
<gene>
    <name evidence="1 3" type="ORF">BDZ99DRAFT_469441</name>
</gene>
<evidence type="ECO:0000313" key="1">
    <source>
        <dbReference type="EMBL" id="KAF2801701.1"/>
    </source>
</evidence>
<reference evidence="3" key="2">
    <citation type="submission" date="2020-04" db="EMBL/GenBank/DDBJ databases">
        <authorList>
            <consortium name="NCBI Genome Project"/>
        </authorList>
    </citation>
    <scope>NUCLEOTIDE SEQUENCE</scope>
    <source>
        <strain evidence="3">CBS 304.34</strain>
    </source>
</reference>
<sequence>MRLDLTPNPHKELCNCEPESGGLSHYTRSSSNGPRRRVQFDLLEPSPGWKNADWCAWREIHPPSSRIRSMMKWLKREVLPALGGLTTKAKAIVEGHVEDKE</sequence>
<accession>A0A6A6XYS1</accession>
<keyword evidence="2" id="KW-1185">Reference proteome</keyword>
<evidence type="ECO:0000313" key="3">
    <source>
        <dbReference type="RefSeq" id="XP_033568665.1"/>
    </source>
</evidence>
<proteinExistence type="predicted"/>
<dbReference type="GeneID" id="54462392"/>
<evidence type="ECO:0000313" key="2">
    <source>
        <dbReference type="Proteomes" id="UP000504636"/>
    </source>
</evidence>
<dbReference type="RefSeq" id="XP_033568665.1">
    <property type="nucleotide sequence ID" value="XM_033721499.1"/>
</dbReference>
<reference evidence="1 3" key="1">
    <citation type="journal article" date="2020" name="Stud. Mycol.">
        <title>101 Dothideomycetes genomes: a test case for predicting lifestyles and emergence of pathogens.</title>
        <authorList>
            <person name="Haridas S."/>
            <person name="Albert R."/>
            <person name="Binder M."/>
            <person name="Bloem J."/>
            <person name="Labutti K."/>
            <person name="Salamov A."/>
            <person name="Andreopoulos B."/>
            <person name="Baker S."/>
            <person name="Barry K."/>
            <person name="Bills G."/>
            <person name="Bluhm B."/>
            <person name="Cannon C."/>
            <person name="Castanera R."/>
            <person name="Culley D."/>
            <person name="Daum C."/>
            <person name="Ezra D."/>
            <person name="Gonzalez J."/>
            <person name="Henrissat B."/>
            <person name="Kuo A."/>
            <person name="Liang C."/>
            <person name="Lipzen A."/>
            <person name="Lutzoni F."/>
            <person name="Magnuson J."/>
            <person name="Mondo S."/>
            <person name="Nolan M."/>
            <person name="Ohm R."/>
            <person name="Pangilinan J."/>
            <person name="Park H.-J."/>
            <person name="Ramirez L."/>
            <person name="Alfaro M."/>
            <person name="Sun H."/>
            <person name="Tritt A."/>
            <person name="Yoshinaga Y."/>
            <person name="Zwiers L.-H."/>
            <person name="Turgeon B."/>
            <person name="Goodwin S."/>
            <person name="Spatafora J."/>
            <person name="Crous P."/>
            <person name="Grigoriev I."/>
        </authorList>
    </citation>
    <scope>NUCLEOTIDE SEQUENCE</scope>
    <source>
        <strain evidence="1 3">CBS 304.34</strain>
    </source>
</reference>
<dbReference type="Proteomes" id="UP000504636">
    <property type="component" value="Unplaced"/>
</dbReference>
<dbReference type="EMBL" id="MU003728">
    <property type="protein sequence ID" value="KAF2801701.1"/>
    <property type="molecule type" value="Genomic_DNA"/>
</dbReference>
<protein>
    <submittedName>
        <fullName evidence="1 3">Uncharacterized protein</fullName>
    </submittedName>
</protein>
<organism evidence="1">
    <name type="scientific">Mytilinidion resinicola</name>
    <dbReference type="NCBI Taxonomy" id="574789"/>
    <lineage>
        <taxon>Eukaryota</taxon>
        <taxon>Fungi</taxon>
        <taxon>Dikarya</taxon>
        <taxon>Ascomycota</taxon>
        <taxon>Pezizomycotina</taxon>
        <taxon>Dothideomycetes</taxon>
        <taxon>Pleosporomycetidae</taxon>
        <taxon>Mytilinidiales</taxon>
        <taxon>Mytilinidiaceae</taxon>
        <taxon>Mytilinidion</taxon>
    </lineage>
</organism>
<dbReference type="AlphaFoldDB" id="A0A6A6XYS1"/>
<name>A0A6A6XYS1_9PEZI</name>